<feature type="compositionally biased region" description="Basic residues" evidence="1">
    <location>
        <begin position="58"/>
        <end position="75"/>
    </location>
</feature>
<accession>A0A484LRP9</accession>
<name>A0A484LRP9_9ASTE</name>
<protein>
    <submittedName>
        <fullName evidence="3">Uncharacterized protein</fullName>
    </submittedName>
</protein>
<dbReference type="Proteomes" id="UP000595140">
    <property type="component" value="Unassembled WGS sequence"/>
</dbReference>
<organism evidence="3 4">
    <name type="scientific">Cuscuta campestris</name>
    <dbReference type="NCBI Taxonomy" id="132261"/>
    <lineage>
        <taxon>Eukaryota</taxon>
        <taxon>Viridiplantae</taxon>
        <taxon>Streptophyta</taxon>
        <taxon>Embryophyta</taxon>
        <taxon>Tracheophyta</taxon>
        <taxon>Spermatophyta</taxon>
        <taxon>Magnoliopsida</taxon>
        <taxon>eudicotyledons</taxon>
        <taxon>Gunneridae</taxon>
        <taxon>Pentapetalae</taxon>
        <taxon>asterids</taxon>
        <taxon>lamiids</taxon>
        <taxon>Solanales</taxon>
        <taxon>Convolvulaceae</taxon>
        <taxon>Cuscuteae</taxon>
        <taxon>Cuscuta</taxon>
        <taxon>Cuscuta subgen. Grammica</taxon>
        <taxon>Cuscuta sect. Cleistogrammica</taxon>
    </lineage>
</organism>
<evidence type="ECO:0000313" key="3">
    <source>
        <dbReference type="EMBL" id="VFQ78666.1"/>
    </source>
</evidence>
<dbReference type="AlphaFoldDB" id="A0A484LRP9"/>
<gene>
    <name evidence="2" type="ORF">CCAM_LOCUS20434</name>
    <name evidence="3" type="ORF">CCAM_LOCUS20442</name>
</gene>
<feature type="compositionally biased region" description="Basic and acidic residues" evidence="1">
    <location>
        <begin position="46"/>
        <end position="57"/>
    </location>
</feature>
<feature type="region of interest" description="Disordered" evidence="1">
    <location>
        <begin position="1"/>
        <end position="84"/>
    </location>
</feature>
<keyword evidence="4" id="KW-1185">Reference proteome</keyword>
<sequence>MEFEEFAIPDDQPAGETGGSQGASAKTFTVQLEIVEIHDEEEPEDDRSKGKGKEKADRRTKKVTTTHPSFSKKRQRADPNTASQSVEEAFIYVGLKLKEVGKIEPLLRTGWG</sequence>
<evidence type="ECO:0000313" key="4">
    <source>
        <dbReference type="Proteomes" id="UP000595140"/>
    </source>
</evidence>
<evidence type="ECO:0000313" key="2">
    <source>
        <dbReference type="EMBL" id="VFQ78658.1"/>
    </source>
</evidence>
<reference evidence="3 4" key="1">
    <citation type="submission" date="2018-04" db="EMBL/GenBank/DDBJ databases">
        <authorList>
            <person name="Vogel A."/>
        </authorList>
    </citation>
    <scope>NUCLEOTIDE SEQUENCE [LARGE SCALE GENOMIC DNA]</scope>
</reference>
<evidence type="ECO:0000256" key="1">
    <source>
        <dbReference type="SAM" id="MobiDB-lite"/>
    </source>
</evidence>
<dbReference type="EMBL" id="OOIL02001822">
    <property type="protein sequence ID" value="VFQ78658.1"/>
    <property type="molecule type" value="Genomic_DNA"/>
</dbReference>
<dbReference type="EMBL" id="OOIL02001822">
    <property type="protein sequence ID" value="VFQ78666.1"/>
    <property type="molecule type" value="Genomic_DNA"/>
</dbReference>
<proteinExistence type="predicted"/>